<reference evidence="1" key="1">
    <citation type="journal article" date="2015" name="Nature">
        <title>Complex archaea that bridge the gap between prokaryotes and eukaryotes.</title>
        <authorList>
            <person name="Spang A."/>
            <person name="Saw J.H."/>
            <person name="Jorgensen S.L."/>
            <person name="Zaremba-Niedzwiedzka K."/>
            <person name="Martijn J."/>
            <person name="Lind A.E."/>
            <person name="van Eijk R."/>
            <person name="Schleper C."/>
            <person name="Guy L."/>
            <person name="Ettema T.J."/>
        </authorList>
    </citation>
    <scope>NUCLEOTIDE SEQUENCE</scope>
</reference>
<accession>A0A0F9C854</accession>
<gene>
    <name evidence="1" type="ORF">LCGC14_2354350</name>
</gene>
<name>A0A0F9C854_9ZZZZ</name>
<proteinExistence type="predicted"/>
<comment type="caution">
    <text evidence="1">The sequence shown here is derived from an EMBL/GenBank/DDBJ whole genome shotgun (WGS) entry which is preliminary data.</text>
</comment>
<organism evidence="1">
    <name type="scientific">marine sediment metagenome</name>
    <dbReference type="NCBI Taxonomy" id="412755"/>
    <lineage>
        <taxon>unclassified sequences</taxon>
        <taxon>metagenomes</taxon>
        <taxon>ecological metagenomes</taxon>
    </lineage>
</organism>
<dbReference type="AlphaFoldDB" id="A0A0F9C854"/>
<dbReference type="EMBL" id="LAZR01034341">
    <property type="protein sequence ID" value="KKL45563.1"/>
    <property type="molecule type" value="Genomic_DNA"/>
</dbReference>
<protein>
    <submittedName>
        <fullName evidence="1">Uncharacterized protein</fullName>
    </submittedName>
</protein>
<feature type="non-terminal residue" evidence="1">
    <location>
        <position position="1"/>
    </location>
</feature>
<sequence>VMGTYRDAYDGRDKVGYVADYCKIFPSVNLSEQFPQTLMTLPRRSEVMVTHTLRLPRVPEGKDRKQIIQTAHEIKKCGGLIFPSLAVGLIPASNFGPITLVMSAGCVLTGLHPYRPKGRYPVVLYNADVWTETVGAIKNELGRFLFEELTGLTRDYVFYPDLAALGPILREGLVGSDDIEAKRIRNVREMETTIRKRFGLWKGFIRAEDWLSRTEMMNPTQSYAYLEAKVTNILGLENIKFAVCATEFKETTRLFLKSLGLRIPVYPVDAGLNNRAYVEESWKELREELSSYPEYQSLMDSWKFLDYLRYHFAWEASKVIRQVSLDSGSVLDI</sequence>
<evidence type="ECO:0000313" key="1">
    <source>
        <dbReference type="EMBL" id="KKL45563.1"/>
    </source>
</evidence>